<name>A0A0A9FKS0_ARUDO</name>
<accession>A0A0A9FKS0</accession>
<organism evidence="2">
    <name type="scientific">Arundo donax</name>
    <name type="common">Giant reed</name>
    <name type="synonym">Donax arundinaceus</name>
    <dbReference type="NCBI Taxonomy" id="35708"/>
    <lineage>
        <taxon>Eukaryota</taxon>
        <taxon>Viridiplantae</taxon>
        <taxon>Streptophyta</taxon>
        <taxon>Embryophyta</taxon>
        <taxon>Tracheophyta</taxon>
        <taxon>Spermatophyta</taxon>
        <taxon>Magnoliopsida</taxon>
        <taxon>Liliopsida</taxon>
        <taxon>Poales</taxon>
        <taxon>Poaceae</taxon>
        <taxon>PACMAD clade</taxon>
        <taxon>Arundinoideae</taxon>
        <taxon>Arundineae</taxon>
        <taxon>Arundo</taxon>
    </lineage>
</organism>
<reference evidence="2" key="1">
    <citation type="submission" date="2014-09" db="EMBL/GenBank/DDBJ databases">
        <authorList>
            <person name="Magalhaes I.L.F."/>
            <person name="Oliveira U."/>
            <person name="Santos F.R."/>
            <person name="Vidigal T.H.D.A."/>
            <person name="Brescovit A.D."/>
            <person name="Santos A.J."/>
        </authorList>
    </citation>
    <scope>NUCLEOTIDE SEQUENCE</scope>
    <source>
        <tissue evidence="2">Shoot tissue taken approximately 20 cm above the soil surface</tissue>
    </source>
</reference>
<feature type="compositionally biased region" description="Low complexity" evidence="1">
    <location>
        <begin position="1"/>
        <end position="19"/>
    </location>
</feature>
<protein>
    <submittedName>
        <fullName evidence="2">Ppr10</fullName>
    </submittedName>
</protein>
<feature type="region of interest" description="Disordered" evidence="1">
    <location>
        <begin position="1"/>
        <end position="38"/>
    </location>
</feature>
<sequence length="38" mass="4024">MLAVKSSGSTPAARSSSSSVMIRGHERLIRPYTSSTTL</sequence>
<dbReference type="AlphaFoldDB" id="A0A0A9FKS0"/>
<evidence type="ECO:0000256" key="1">
    <source>
        <dbReference type="SAM" id="MobiDB-lite"/>
    </source>
</evidence>
<reference evidence="2" key="2">
    <citation type="journal article" date="2015" name="Data Brief">
        <title>Shoot transcriptome of the giant reed, Arundo donax.</title>
        <authorList>
            <person name="Barrero R.A."/>
            <person name="Guerrero F.D."/>
            <person name="Moolhuijzen P."/>
            <person name="Goolsby J.A."/>
            <person name="Tidwell J."/>
            <person name="Bellgard S.E."/>
            <person name="Bellgard M.I."/>
        </authorList>
    </citation>
    <scope>NUCLEOTIDE SEQUENCE</scope>
    <source>
        <tissue evidence="2">Shoot tissue taken approximately 20 cm above the soil surface</tissue>
    </source>
</reference>
<evidence type="ECO:0000313" key="2">
    <source>
        <dbReference type="EMBL" id="JAE08878.1"/>
    </source>
</evidence>
<proteinExistence type="predicted"/>
<dbReference type="EMBL" id="GBRH01189018">
    <property type="protein sequence ID" value="JAE08878.1"/>
    <property type="molecule type" value="Transcribed_RNA"/>
</dbReference>